<comment type="caution">
    <text evidence="9">The sequence shown here is derived from an EMBL/GenBank/DDBJ whole genome shotgun (WGS) entry which is preliminary data.</text>
</comment>
<feature type="domain" description="ABC transporter" evidence="7">
    <location>
        <begin position="387"/>
        <end position="630"/>
    </location>
</feature>
<dbReference type="GO" id="GO:0042760">
    <property type="term" value="P:very long-chain fatty acid catabolic process"/>
    <property type="evidence" value="ECO:0007669"/>
    <property type="project" value="TreeGrafter"/>
</dbReference>
<dbReference type="GO" id="GO:0007031">
    <property type="term" value="P:peroxisome organization"/>
    <property type="evidence" value="ECO:0007669"/>
    <property type="project" value="TreeGrafter"/>
</dbReference>
<evidence type="ECO:0008006" key="11">
    <source>
        <dbReference type="Google" id="ProtNLM"/>
    </source>
</evidence>
<feature type="transmembrane region" description="Helical" evidence="6">
    <location>
        <begin position="213"/>
        <end position="242"/>
    </location>
</feature>
<evidence type="ECO:0000256" key="3">
    <source>
        <dbReference type="ARBA" id="ARBA00022692"/>
    </source>
</evidence>
<comment type="similarity">
    <text evidence="1">Belongs to the ABC transporter superfamily. ABCD family. Peroxisomal fatty acyl CoA transporter (TC 3.A.1.203) subfamily.</text>
</comment>
<name>A0A8J2JWR6_9HEXA</name>
<dbReference type="GO" id="GO:0015910">
    <property type="term" value="P:long-chain fatty acid import into peroxisome"/>
    <property type="evidence" value="ECO:0007669"/>
    <property type="project" value="TreeGrafter"/>
</dbReference>
<organism evidence="9 10">
    <name type="scientific">Allacma fusca</name>
    <dbReference type="NCBI Taxonomy" id="39272"/>
    <lineage>
        <taxon>Eukaryota</taxon>
        <taxon>Metazoa</taxon>
        <taxon>Ecdysozoa</taxon>
        <taxon>Arthropoda</taxon>
        <taxon>Hexapoda</taxon>
        <taxon>Collembola</taxon>
        <taxon>Symphypleona</taxon>
        <taxon>Sminthuridae</taxon>
        <taxon>Allacma</taxon>
    </lineage>
</organism>
<keyword evidence="2" id="KW-0813">Transport</keyword>
<dbReference type="InterPro" id="IPR011527">
    <property type="entry name" value="ABC1_TM_dom"/>
</dbReference>
<evidence type="ECO:0000256" key="6">
    <source>
        <dbReference type="SAM" id="Phobius"/>
    </source>
</evidence>
<dbReference type="InterPro" id="IPR050835">
    <property type="entry name" value="ABC_transporter_sub-D"/>
</dbReference>
<proteinExistence type="inferred from homology"/>
<dbReference type="GO" id="GO:0005524">
    <property type="term" value="F:ATP binding"/>
    <property type="evidence" value="ECO:0007669"/>
    <property type="project" value="InterPro"/>
</dbReference>
<dbReference type="GO" id="GO:0016887">
    <property type="term" value="F:ATP hydrolysis activity"/>
    <property type="evidence" value="ECO:0007669"/>
    <property type="project" value="InterPro"/>
</dbReference>
<feature type="transmembrane region" description="Helical" evidence="6">
    <location>
        <begin position="125"/>
        <end position="143"/>
    </location>
</feature>
<evidence type="ECO:0000256" key="1">
    <source>
        <dbReference type="ARBA" id="ARBA00008575"/>
    </source>
</evidence>
<feature type="domain" description="ABC transmembrane type-1" evidence="8">
    <location>
        <begin position="104"/>
        <end position="318"/>
    </location>
</feature>
<dbReference type="Pfam" id="PF06472">
    <property type="entry name" value="ABC_membrane_2"/>
    <property type="match status" value="1"/>
</dbReference>
<gene>
    <name evidence="9" type="ORF">AFUS01_LOCUS5365</name>
</gene>
<evidence type="ECO:0000259" key="8">
    <source>
        <dbReference type="PROSITE" id="PS50929"/>
    </source>
</evidence>
<dbReference type="PROSITE" id="PS50929">
    <property type="entry name" value="ABC_TM1F"/>
    <property type="match status" value="1"/>
</dbReference>
<dbReference type="OrthoDB" id="422637at2759"/>
<accession>A0A8J2JWR6</accession>
<evidence type="ECO:0000313" key="10">
    <source>
        <dbReference type="Proteomes" id="UP000708208"/>
    </source>
</evidence>
<sequence>MGVHSKLLMGKSPLDTKLRVVCLSSSLMSIVFLIKLYKKSRLRAMYKSIFRNQFKNKQERNDFQKKLKQILKLLIPSWTCPEVGYMSLTSIVLVLRSILDVWTIYLGTLLESAIITMDNKRFNHHLLQFAMIMPSMALTNALLKFSTEKLSRRFRTRLTEHITEKYMTELTFYKLSLKSSGIDQLISTDINLFSNTLANLYSQMSKPILDIMIYIYGISSALGASVPMQMIAYLCVAAGILIKMRKPISRLTTVEQELEGEYRYYHNRVITNAEEIAFYGGNKREEDTLKECFTRLVNHSDKFISFRFVISYMENIVAKYCATIWGYYAVSRPFLSSVPNTLTTLTQEKRLESYYKSGRMLINLAQAIGRLVMNESKQDIKAIGNIVHTDNIIKFERVPIVTPNGDVLIKELNITIKSGENVLIAGPNGCGKSSLFRILGELWPLKSGTLTKPANSELFYVPQRPYMTIGTLRDQIIYPDNYTTMIRKGFSDEDIIELLRRVNLEWIVEWNEVKQSDDSAEENVVMGKRRSLDDVENWIDVLSGGQKQRIAMARLLYHKPQFAILDECTSAVSVDVEGAIYNYCREIGITLLTVTHRKSLWKYHEYVLHMDGRGSYTFQQITSQTEAYGS</sequence>
<dbReference type="GO" id="GO:0005324">
    <property type="term" value="F:long-chain fatty acid transmembrane transporter activity"/>
    <property type="evidence" value="ECO:0007669"/>
    <property type="project" value="TreeGrafter"/>
</dbReference>
<dbReference type="InterPro" id="IPR003439">
    <property type="entry name" value="ABC_transporter-like_ATP-bd"/>
</dbReference>
<dbReference type="PROSITE" id="PS50893">
    <property type="entry name" value="ABC_TRANSPORTER_2"/>
    <property type="match status" value="1"/>
</dbReference>
<dbReference type="AlphaFoldDB" id="A0A8J2JWR6"/>
<dbReference type="Proteomes" id="UP000708208">
    <property type="component" value="Unassembled WGS sequence"/>
</dbReference>
<dbReference type="GO" id="GO:0005778">
    <property type="term" value="C:peroxisomal membrane"/>
    <property type="evidence" value="ECO:0007669"/>
    <property type="project" value="TreeGrafter"/>
</dbReference>
<evidence type="ECO:0000313" key="9">
    <source>
        <dbReference type="EMBL" id="CAG7714558.1"/>
    </source>
</evidence>
<feature type="transmembrane region" description="Helical" evidence="6">
    <location>
        <begin position="83"/>
        <end position="105"/>
    </location>
</feature>
<dbReference type="PANTHER" id="PTHR11384:SF62">
    <property type="entry name" value="ATP-BINDING CASSETTE SUB-FAMILY D MEMBER 3"/>
    <property type="match status" value="1"/>
</dbReference>
<evidence type="ECO:0000256" key="2">
    <source>
        <dbReference type="ARBA" id="ARBA00022448"/>
    </source>
</evidence>
<keyword evidence="10" id="KW-1185">Reference proteome</keyword>
<dbReference type="PANTHER" id="PTHR11384">
    <property type="entry name" value="ATP-BINDING CASSETTE, SUB-FAMILY D MEMBER"/>
    <property type="match status" value="1"/>
</dbReference>
<keyword evidence="3 6" id="KW-0812">Transmembrane</keyword>
<keyword evidence="4 6" id="KW-1133">Transmembrane helix</keyword>
<feature type="transmembrane region" description="Helical" evidence="6">
    <location>
        <begin position="18"/>
        <end position="37"/>
    </location>
</feature>
<dbReference type="GO" id="GO:0140359">
    <property type="term" value="F:ABC-type transporter activity"/>
    <property type="evidence" value="ECO:0007669"/>
    <property type="project" value="InterPro"/>
</dbReference>
<evidence type="ECO:0000256" key="4">
    <source>
        <dbReference type="ARBA" id="ARBA00022989"/>
    </source>
</evidence>
<dbReference type="InterPro" id="IPR003593">
    <property type="entry name" value="AAA+_ATPase"/>
</dbReference>
<dbReference type="CDD" id="cd03223">
    <property type="entry name" value="ABCD_peroxisomal_ALDP"/>
    <property type="match status" value="1"/>
</dbReference>
<dbReference type="GO" id="GO:0006635">
    <property type="term" value="P:fatty acid beta-oxidation"/>
    <property type="evidence" value="ECO:0007669"/>
    <property type="project" value="TreeGrafter"/>
</dbReference>
<dbReference type="EMBL" id="CAJVCH010034152">
    <property type="protein sequence ID" value="CAG7714558.1"/>
    <property type="molecule type" value="Genomic_DNA"/>
</dbReference>
<reference evidence="9" key="1">
    <citation type="submission" date="2021-06" db="EMBL/GenBank/DDBJ databases">
        <authorList>
            <person name="Hodson N. C."/>
            <person name="Mongue J. A."/>
            <person name="Jaron S. K."/>
        </authorList>
    </citation>
    <scope>NUCLEOTIDE SEQUENCE</scope>
</reference>
<keyword evidence="5 6" id="KW-0472">Membrane</keyword>
<dbReference type="InterPro" id="IPR017871">
    <property type="entry name" value="ABC_transporter-like_CS"/>
</dbReference>
<evidence type="ECO:0000256" key="5">
    <source>
        <dbReference type="ARBA" id="ARBA00023136"/>
    </source>
</evidence>
<dbReference type="SMART" id="SM00382">
    <property type="entry name" value="AAA"/>
    <property type="match status" value="1"/>
</dbReference>
<evidence type="ECO:0000259" key="7">
    <source>
        <dbReference type="PROSITE" id="PS50893"/>
    </source>
</evidence>
<protein>
    <recommendedName>
        <fullName evidence="11">ATP-binding cassette sub-family D member 3</fullName>
    </recommendedName>
</protein>
<dbReference type="PROSITE" id="PS00211">
    <property type="entry name" value="ABC_TRANSPORTER_1"/>
    <property type="match status" value="1"/>
</dbReference>
<dbReference type="Pfam" id="PF00005">
    <property type="entry name" value="ABC_tran"/>
    <property type="match status" value="1"/>
</dbReference>